<evidence type="ECO:0000256" key="2">
    <source>
        <dbReference type="ARBA" id="ARBA00004648"/>
    </source>
</evidence>
<evidence type="ECO:0000256" key="10">
    <source>
        <dbReference type="ARBA" id="ARBA00023034"/>
    </source>
</evidence>
<proteinExistence type="predicted"/>
<dbReference type="Proteomes" id="UP000431684">
    <property type="component" value="Unassembled WGS sequence"/>
</dbReference>
<dbReference type="PANTHER" id="PTHR46025:SF3">
    <property type="entry name" value="XYLOSYLTRANSFERASE OXT"/>
    <property type="match status" value="1"/>
</dbReference>
<dbReference type="GO" id="GO:0050650">
    <property type="term" value="P:chondroitin sulfate proteoglycan biosynthetic process"/>
    <property type="evidence" value="ECO:0007669"/>
    <property type="project" value="TreeGrafter"/>
</dbReference>
<evidence type="ECO:0000256" key="5">
    <source>
        <dbReference type="ARBA" id="ARBA00022692"/>
    </source>
</evidence>
<dbReference type="Pfam" id="PF02485">
    <property type="entry name" value="Branch"/>
    <property type="match status" value="1"/>
</dbReference>
<evidence type="ECO:0000256" key="13">
    <source>
        <dbReference type="ARBA" id="ARBA00023180"/>
    </source>
</evidence>
<keyword evidence="11" id="KW-0472">Membrane</keyword>
<comment type="subcellular location">
    <subcellularLocation>
        <location evidence="2">Endoplasmic reticulum membrane</location>
        <topology evidence="2">Single-pass type II membrane protein</topology>
    </subcellularLocation>
    <subcellularLocation>
        <location evidence="1">Golgi apparatus membrane</location>
        <topology evidence="1">Single-pass type II membrane protein</topology>
    </subcellularLocation>
</comment>
<keyword evidence="6" id="KW-0479">Metal-binding</keyword>
<name>A0A6I3XHC6_9BURK</name>
<sequence>MRIAYMILAHDQPELFGRLVAAVHAEDVAIYAHIDAKSDPAPFAAACPGVPVAFVPNPVKVSWGGYSQVESMLRLLEQAVRAGAHDYYIFLSGRDYPLYSHSHLLEVLGRHPGRSYMNFYALADGTAMINKIRKHCFYDAYAMLPTRFLQRAAGRIVKEICSRMPDRKFIDGMQPYRGSTSWCISQPIARHIVDFTHEPRNRGFIDFFRSVSCSDEIFFQTIVLNSPHASTLNLFDVDGHRPPGEMKNENKASLHYIDWNPEREDPAILVDRDFDQLYASGKLFARKFDHRRSASLLDKIDASRTSQGRGT</sequence>
<dbReference type="GO" id="GO:0015012">
    <property type="term" value="P:heparan sulfate proteoglycan biosynthetic process"/>
    <property type="evidence" value="ECO:0007669"/>
    <property type="project" value="TreeGrafter"/>
</dbReference>
<dbReference type="PANTHER" id="PTHR46025">
    <property type="entry name" value="XYLOSYLTRANSFERASE OXT"/>
    <property type="match status" value="1"/>
</dbReference>
<evidence type="ECO:0000256" key="6">
    <source>
        <dbReference type="ARBA" id="ARBA00022723"/>
    </source>
</evidence>
<gene>
    <name evidence="15" type="ORF">GJV26_06245</name>
</gene>
<keyword evidence="5" id="KW-0812">Transmembrane</keyword>
<dbReference type="EMBL" id="WNWM01000002">
    <property type="protein sequence ID" value="MUI12078.1"/>
    <property type="molecule type" value="Genomic_DNA"/>
</dbReference>
<evidence type="ECO:0000256" key="7">
    <source>
        <dbReference type="ARBA" id="ARBA00022824"/>
    </source>
</evidence>
<keyword evidence="10" id="KW-0333">Golgi apparatus</keyword>
<comment type="caution">
    <text evidence="15">The sequence shown here is derived from an EMBL/GenBank/DDBJ whole genome shotgun (WGS) entry which is preliminary data.</text>
</comment>
<evidence type="ECO:0000256" key="14">
    <source>
        <dbReference type="ARBA" id="ARBA00042865"/>
    </source>
</evidence>
<evidence type="ECO:0000313" key="16">
    <source>
        <dbReference type="Proteomes" id="UP000431684"/>
    </source>
</evidence>
<keyword evidence="13" id="KW-0325">Glycoprotein</keyword>
<accession>A0A6I3XHC6</accession>
<keyword evidence="8" id="KW-0735">Signal-anchor</keyword>
<organism evidence="15 16">
    <name type="scientific">Pseudoduganella dura</name>
    <dbReference type="NCBI Taxonomy" id="321982"/>
    <lineage>
        <taxon>Bacteria</taxon>
        <taxon>Pseudomonadati</taxon>
        <taxon>Pseudomonadota</taxon>
        <taxon>Betaproteobacteria</taxon>
        <taxon>Burkholderiales</taxon>
        <taxon>Oxalobacteraceae</taxon>
        <taxon>Telluria group</taxon>
        <taxon>Pseudoduganella</taxon>
    </lineage>
</organism>
<protein>
    <recommendedName>
        <fullName evidence="14">Peptide O-xylosyltransferase</fullName>
    </recommendedName>
</protein>
<dbReference type="GO" id="GO:0030158">
    <property type="term" value="F:protein xylosyltransferase activity"/>
    <property type="evidence" value="ECO:0007669"/>
    <property type="project" value="InterPro"/>
</dbReference>
<keyword evidence="12" id="KW-1015">Disulfide bond</keyword>
<dbReference type="AlphaFoldDB" id="A0A6I3XHC6"/>
<dbReference type="InterPro" id="IPR043538">
    <property type="entry name" value="XYLT"/>
</dbReference>
<keyword evidence="3" id="KW-0328">Glycosyltransferase</keyword>
<evidence type="ECO:0000256" key="4">
    <source>
        <dbReference type="ARBA" id="ARBA00022679"/>
    </source>
</evidence>
<dbReference type="GO" id="GO:0016020">
    <property type="term" value="C:membrane"/>
    <property type="evidence" value="ECO:0007669"/>
    <property type="project" value="InterPro"/>
</dbReference>
<evidence type="ECO:0000256" key="12">
    <source>
        <dbReference type="ARBA" id="ARBA00023157"/>
    </source>
</evidence>
<evidence type="ECO:0000256" key="1">
    <source>
        <dbReference type="ARBA" id="ARBA00004323"/>
    </source>
</evidence>
<evidence type="ECO:0000256" key="11">
    <source>
        <dbReference type="ARBA" id="ARBA00023136"/>
    </source>
</evidence>
<evidence type="ECO:0000256" key="9">
    <source>
        <dbReference type="ARBA" id="ARBA00022989"/>
    </source>
</evidence>
<reference evidence="15 16" key="1">
    <citation type="submission" date="2019-11" db="EMBL/GenBank/DDBJ databases">
        <title>Draft Genome Sequences of Six Type Strains of the Genus Massilia.</title>
        <authorList>
            <person name="Miess H."/>
            <person name="Frediansyah A."/>
            <person name="Goeker M."/>
            <person name="Gross H."/>
        </authorList>
    </citation>
    <scope>NUCLEOTIDE SEQUENCE [LARGE SCALE GENOMIC DNA]</scope>
    <source>
        <strain evidence="15 16">DSM 17513</strain>
    </source>
</reference>
<keyword evidence="9" id="KW-1133">Transmembrane helix</keyword>
<evidence type="ECO:0000313" key="15">
    <source>
        <dbReference type="EMBL" id="MUI12078.1"/>
    </source>
</evidence>
<keyword evidence="16" id="KW-1185">Reference proteome</keyword>
<dbReference type="InterPro" id="IPR003406">
    <property type="entry name" value="Glyco_trans_14"/>
</dbReference>
<keyword evidence="4" id="KW-0808">Transferase</keyword>
<dbReference type="OrthoDB" id="7943907at2"/>
<keyword evidence="7" id="KW-0256">Endoplasmic reticulum</keyword>
<evidence type="ECO:0000256" key="8">
    <source>
        <dbReference type="ARBA" id="ARBA00022968"/>
    </source>
</evidence>
<dbReference type="GO" id="GO:0046872">
    <property type="term" value="F:metal ion binding"/>
    <property type="evidence" value="ECO:0007669"/>
    <property type="project" value="UniProtKB-KW"/>
</dbReference>
<evidence type="ECO:0000256" key="3">
    <source>
        <dbReference type="ARBA" id="ARBA00022676"/>
    </source>
</evidence>